<organism evidence="1 2">
    <name type="scientific">Pseudomonas frederiksbergensis</name>
    <dbReference type="NCBI Taxonomy" id="104087"/>
    <lineage>
        <taxon>Bacteria</taxon>
        <taxon>Pseudomonadati</taxon>
        <taxon>Pseudomonadota</taxon>
        <taxon>Gammaproteobacteria</taxon>
        <taxon>Pseudomonadales</taxon>
        <taxon>Pseudomonadaceae</taxon>
        <taxon>Pseudomonas</taxon>
    </lineage>
</organism>
<dbReference type="AlphaFoldDB" id="A0A1J0EQM1"/>
<name>A0A1J0EQM1_9PSED</name>
<accession>A0A1J0EQM1</accession>
<evidence type="ECO:0000313" key="1">
    <source>
        <dbReference type="EMBL" id="APC18310.1"/>
    </source>
</evidence>
<proteinExistence type="predicted"/>
<evidence type="ECO:0000313" key="2">
    <source>
        <dbReference type="Proteomes" id="UP000182567"/>
    </source>
</evidence>
<gene>
    <name evidence="1" type="ORF">BLL42_22250</name>
</gene>
<reference evidence="2" key="1">
    <citation type="submission" date="2016-10" db="EMBL/GenBank/DDBJ databases">
        <title>Pseudomonas frederiksbergensis ERGS4:02 complete genome.</title>
        <authorList>
            <person name="Kumar R."/>
            <person name="Acharya V."/>
            <person name="Singh D."/>
        </authorList>
    </citation>
    <scope>NUCLEOTIDE SEQUENCE [LARGE SCALE GENOMIC DNA]</scope>
    <source>
        <strain evidence="2">ERGS4:02</strain>
    </source>
</reference>
<dbReference type="EMBL" id="CP017886">
    <property type="protein sequence ID" value="APC18310.1"/>
    <property type="molecule type" value="Genomic_DNA"/>
</dbReference>
<dbReference type="Proteomes" id="UP000182567">
    <property type="component" value="Chromosome"/>
</dbReference>
<sequence>MASGWAKRSRQFKGMLIAHALADVANVDHTGASLARWRDSVLPPLTTVFPKEAQTWREHLRGRVPGAKRLRVPLQAFPALGHWVSHPLNTVLAADQEVIGDQATAGQITTKEAIVKKAAVDKANAEIWGHRIETLCRSFDVTYSDPGAILDALPLISDDIDLALAIGAARAAGENFVVKHRCIRMLPRLMALACCNRPLCFVRHELWSVIRQIVDSWKLDSGVTAEPPSKFAVSLSAELAAWPRTSEANDELMRTWHDLSVLAVQSHLIPEVYCPERAVFCRLLQNYHPQERKQILAAMRANERPSSCRELHRVDVAIRRAMRKCNLRVASA</sequence>
<protein>
    <submittedName>
        <fullName evidence="1">Uncharacterized protein</fullName>
    </submittedName>
</protein>
<dbReference type="GeneID" id="46911005"/>
<dbReference type="RefSeq" id="WP_071554358.1">
    <property type="nucleotide sequence ID" value="NZ_CP017886.1"/>
</dbReference>